<organism evidence="2 3">
    <name type="scientific">Enhygromyxa salina</name>
    <dbReference type="NCBI Taxonomy" id="215803"/>
    <lineage>
        <taxon>Bacteria</taxon>
        <taxon>Pseudomonadati</taxon>
        <taxon>Myxococcota</taxon>
        <taxon>Polyangia</taxon>
        <taxon>Nannocystales</taxon>
        <taxon>Nannocystaceae</taxon>
        <taxon>Enhygromyxa</taxon>
    </lineage>
</organism>
<proteinExistence type="predicted"/>
<dbReference type="AlphaFoldDB" id="A0A0C2CS64"/>
<name>A0A0C2CS64_9BACT</name>
<accession>A0A0C2CS64</accession>
<dbReference type="EMBL" id="JMCC02000081">
    <property type="protein sequence ID" value="KIG14026.1"/>
    <property type="molecule type" value="Genomic_DNA"/>
</dbReference>
<sequence>MATQRHGRAAQPRVVWARRARPRAPTHDATWHVKAPRT</sequence>
<evidence type="ECO:0000313" key="3">
    <source>
        <dbReference type="Proteomes" id="UP000031599"/>
    </source>
</evidence>
<reference evidence="2 3" key="1">
    <citation type="submission" date="2014-12" db="EMBL/GenBank/DDBJ databases">
        <title>Genome assembly of Enhygromyxa salina DSM 15201.</title>
        <authorList>
            <person name="Sharma G."/>
            <person name="Subramanian S."/>
        </authorList>
    </citation>
    <scope>NUCLEOTIDE SEQUENCE [LARGE SCALE GENOMIC DNA]</scope>
    <source>
        <strain evidence="2 3">DSM 15201</strain>
    </source>
</reference>
<dbReference type="Proteomes" id="UP000031599">
    <property type="component" value="Unassembled WGS sequence"/>
</dbReference>
<feature type="region of interest" description="Disordered" evidence="1">
    <location>
        <begin position="19"/>
        <end position="38"/>
    </location>
</feature>
<evidence type="ECO:0000256" key="1">
    <source>
        <dbReference type="SAM" id="MobiDB-lite"/>
    </source>
</evidence>
<evidence type="ECO:0000313" key="2">
    <source>
        <dbReference type="EMBL" id="KIG14026.1"/>
    </source>
</evidence>
<comment type="caution">
    <text evidence="2">The sequence shown here is derived from an EMBL/GenBank/DDBJ whole genome shotgun (WGS) entry which is preliminary data.</text>
</comment>
<gene>
    <name evidence="2" type="ORF">DB30_07293</name>
</gene>
<protein>
    <submittedName>
        <fullName evidence="2">Uncharacterized protein</fullName>
    </submittedName>
</protein>